<dbReference type="GO" id="GO:0000160">
    <property type="term" value="P:phosphorelay signal transduction system"/>
    <property type="evidence" value="ECO:0007669"/>
    <property type="project" value="InterPro"/>
</dbReference>
<gene>
    <name evidence="8" type="ORF">PAT3040_01025</name>
</gene>
<feature type="domain" description="Response regulatory" evidence="7">
    <location>
        <begin position="3"/>
        <end position="121"/>
    </location>
</feature>
<evidence type="ECO:0000256" key="1">
    <source>
        <dbReference type="ARBA" id="ARBA00023015"/>
    </source>
</evidence>
<dbReference type="GO" id="GO:0003700">
    <property type="term" value="F:DNA-binding transcription factor activity"/>
    <property type="evidence" value="ECO:0007669"/>
    <property type="project" value="InterPro"/>
</dbReference>
<dbReference type="PANTHER" id="PTHR43280">
    <property type="entry name" value="ARAC-FAMILY TRANSCRIPTIONAL REGULATOR"/>
    <property type="match status" value="1"/>
</dbReference>
<evidence type="ECO:0000256" key="4">
    <source>
        <dbReference type="PROSITE-ProRule" id="PRU00169"/>
    </source>
</evidence>
<proteinExistence type="predicted"/>
<evidence type="ECO:0000256" key="3">
    <source>
        <dbReference type="ARBA" id="ARBA00023163"/>
    </source>
</evidence>
<reference evidence="8 9" key="1">
    <citation type="submission" date="2017-08" db="EMBL/GenBank/DDBJ databases">
        <title>Substantial Increase in Enzyme Production by Combined Drug-Resistance Mutations in Paenibacillus agaridevorans.</title>
        <authorList>
            <person name="Tanaka Y."/>
            <person name="Funane K."/>
            <person name="Hosaka T."/>
            <person name="Shiwa Y."/>
            <person name="Fujita N."/>
            <person name="Miyazaki T."/>
            <person name="Yoshikawa H."/>
            <person name="Murakami K."/>
            <person name="Kasahara K."/>
            <person name="Inaoka T."/>
            <person name="Hiraga Y."/>
            <person name="Ochi K."/>
        </authorList>
    </citation>
    <scope>NUCLEOTIDE SEQUENCE [LARGE SCALE GENOMIC DNA]</scope>
    <source>
        <strain evidence="8 9">T-3040</strain>
    </source>
</reference>
<keyword evidence="1" id="KW-0805">Transcription regulation</keyword>
<dbReference type="RefSeq" id="WP_108991784.1">
    <property type="nucleotide sequence ID" value="NZ_BDQX01000047.1"/>
</dbReference>
<sequence>MYKLFIVDDESSVRSGLRECVDWSAFGLEVAGEAEDGEVALQAIRETKGVRIVLTDVRMPHLDGIGLAERLAEEGHPAKFVFISGYGDLDYLKKAIRLEAVDYLLKPVRLGELTELLRRLVDKLDAEEEEIRRLNGLHMKLNQSIPLLRERHLAALVLDGAKDLEALRNKFEFLGVRLPVSPFRLGVFAIRIDDYSKVIGALPEKERQLQAFALLNIIEDVLNERYPGHAFEVRTGEYAGIVHFASDDEEDGFFALIQRVKEQINRLLKLEVTIGVGQAVERWEELPNAYGQAAQASEHKWYVGKNQIISMDGLIYNPSTRTNGGGEKLEPKEIAALLKGSDRDALRLAAEKALEGGEETNAIFRTRIAGAQLLAVCAELRREMNLPAESLEDGELRLWQAIISAETVAELREEAVRHLNLTYAEISDKRKNKTHNVVAQICRYIEEHYAEDLTNAQIAASVYLTTTYVCLLFKQETGRTLNEYIIETRIAAAKALLADPANKLYDVCYAVGYKDPGYFGKLFKKQTGYTPGEFRERGL</sequence>
<dbReference type="SMART" id="SM00342">
    <property type="entry name" value="HTH_ARAC"/>
    <property type="match status" value="1"/>
</dbReference>
<feature type="domain" description="HTH araC/xylS-type" evidence="6">
    <location>
        <begin position="439"/>
        <end position="537"/>
    </location>
</feature>
<dbReference type="PROSITE" id="PS01124">
    <property type="entry name" value="HTH_ARAC_FAMILY_2"/>
    <property type="match status" value="1"/>
</dbReference>
<dbReference type="InterPro" id="IPR018062">
    <property type="entry name" value="HTH_AraC-typ_CS"/>
</dbReference>
<evidence type="ECO:0000256" key="5">
    <source>
        <dbReference type="SAM" id="Coils"/>
    </source>
</evidence>
<evidence type="ECO:0000313" key="8">
    <source>
        <dbReference type="EMBL" id="GBG06498.1"/>
    </source>
</evidence>
<dbReference type="InterPro" id="IPR009057">
    <property type="entry name" value="Homeodomain-like_sf"/>
</dbReference>
<keyword evidence="3" id="KW-0804">Transcription</keyword>
<feature type="modified residue" description="4-aspartylphosphate" evidence="4">
    <location>
        <position position="56"/>
    </location>
</feature>
<dbReference type="Pfam" id="PF00072">
    <property type="entry name" value="Response_reg"/>
    <property type="match status" value="1"/>
</dbReference>
<organism evidence="8 9">
    <name type="scientific">Paenibacillus agaridevorans</name>
    <dbReference type="NCBI Taxonomy" id="171404"/>
    <lineage>
        <taxon>Bacteria</taxon>
        <taxon>Bacillati</taxon>
        <taxon>Bacillota</taxon>
        <taxon>Bacilli</taxon>
        <taxon>Bacillales</taxon>
        <taxon>Paenibacillaceae</taxon>
        <taxon>Paenibacillus</taxon>
    </lineage>
</organism>
<dbReference type="AlphaFoldDB" id="A0A2R5END1"/>
<evidence type="ECO:0000259" key="7">
    <source>
        <dbReference type="PROSITE" id="PS50110"/>
    </source>
</evidence>
<dbReference type="Proteomes" id="UP000245202">
    <property type="component" value="Unassembled WGS sequence"/>
</dbReference>
<feature type="coiled-coil region" evidence="5">
    <location>
        <begin position="110"/>
        <end position="144"/>
    </location>
</feature>
<dbReference type="GO" id="GO:0043565">
    <property type="term" value="F:sequence-specific DNA binding"/>
    <property type="evidence" value="ECO:0007669"/>
    <property type="project" value="InterPro"/>
</dbReference>
<dbReference type="InterPro" id="IPR041522">
    <property type="entry name" value="CdaR_GGDEF"/>
</dbReference>
<dbReference type="Pfam" id="PF12833">
    <property type="entry name" value="HTH_18"/>
    <property type="match status" value="1"/>
</dbReference>
<dbReference type="Pfam" id="PF17853">
    <property type="entry name" value="GGDEF_2"/>
    <property type="match status" value="1"/>
</dbReference>
<evidence type="ECO:0000313" key="9">
    <source>
        <dbReference type="Proteomes" id="UP000245202"/>
    </source>
</evidence>
<evidence type="ECO:0000259" key="6">
    <source>
        <dbReference type="PROSITE" id="PS01124"/>
    </source>
</evidence>
<comment type="caution">
    <text evidence="8">The sequence shown here is derived from an EMBL/GenBank/DDBJ whole genome shotgun (WGS) entry which is preliminary data.</text>
</comment>
<dbReference type="CDD" id="cd17536">
    <property type="entry name" value="REC_YesN-like"/>
    <property type="match status" value="1"/>
</dbReference>
<dbReference type="InterPro" id="IPR018060">
    <property type="entry name" value="HTH_AraC"/>
</dbReference>
<dbReference type="SUPFAM" id="SSF52172">
    <property type="entry name" value="CheY-like"/>
    <property type="match status" value="1"/>
</dbReference>
<dbReference type="PANTHER" id="PTHR43280:SF2">
    <property type="entry name" value="HTH-TYPE TRANSCRIPTIONAL REGULATOR EXSA"/>
    <property type="match status" value="1"/>
</dbReference>
<dbReference type="Gene3D" id="3.40.50.2300">
    <property type="match status" value="1"/>
</dbReference>
<keyword evidence="4" id="KW-0597">Phosphoprotein</keyword>
<accession>A0A2R5END1</accession>
<dbReference type="InterPro" id="IPR011006">
    <property type="entry name" value="CheY-like_superfamily"/>
</dbReference>
<dbReference type="EMBL" id="BDQX01000047">
    <property type="protein sequence ID" value="GBG06498.1"/>
    <property type="molecule type" value="Genomic_DNA"/>
</dbReference>
<keyword evidence="2 8" id="KW-0238">DNA-binding</keyword>
<dbReference type="Gene3D" id="1.10.10.60">
    <property type="entry name" value="Homeodomain-like"/>
    <property type="match status" value="2"/>
</dbReference>
<dbReference type="PROSITE" id="PS50110">
    <property type="entry name" value="RESPONSE_REGULATORY"/>
    <property type="match status" value="1"/>
</dbReference>
<dbReference type="SMART" id="SM00448">
    <property type="entry name" value="REC"/>
    <property type="match status" value="1"/>
</dbReference>
<keyword evidence="5" id="KW-0175">Coiled coil</keyword>
<evidence type="ECO:0000256" key="2">
    <source>
        <dbReference type="ARBA" id="ARBA00023125"/>
    </source>
</evidence>
<dbReference type="SUPFAM" id="SSF46689">
    <property type="entry name" value="Homeodomain-like"/>
    <property type="match status" value="2"/>
</dbReference>
<protein>
    <submittedName>
        <fullName evidence="8">DNA-binding response regulator</fullName>
    </submittedName>
</protein>
<dbReference type="InterPro" id="IPR001789">
    <property type="entry name" value="Sig_transdc_resp-reg_receiver"/>
</dbReference>
<dbReference type="PROSITE" id="PS00041">
    <property type="entry name" value="HTH_ARAC_FAMILY_1"/>
    <property type="match status" value="1"/>
</dbReference>
<keyword evidence="9" id="KW-1185">Reference proteome</keyword>
<name>A0A2R5END1_9BACL</name>